<sequence length="50" mass="5499">MKKVNFIVKTKDAKAGDITKALKDVKIDVLSVALVYTEDVADDEVESSEE</sequence>
<dbReference type="Proteomes" id="UP000809273">
    <property type="component" value="Unassembled WGS sequence"/>
</dbReference>
<dbReference type="AlphaFoldDB" id="A0A9D8KDE6"/>
<evidence type="ECO:0000313" key="1">
    <source>
        <dbReference type="EMBL" id="MBN1572931.1"/>
    </source>
</evidence>
<accession>A0A9D8KDE6</accession>
<comment type="caution">
    <text evidence="1">The sequence shown here is derived from an EMBL/GenBank/DDBJ whole genome shotgun (WGS) entry which is preliminary data.</text>
</comment>
<gene>
    <name evidence="1" type="ORF">JW984_07030</name>
</gene>
<reference evidence="1" key="1">
    <citation type="journal article" date="2021" name="Environ. Microbiol.">
        <title>Genomic characterization of three novel Desulfobacterota classes expand the metabolic and phylogenetic diversity of the phylum.</title>
        <authorList>
            <person name="Murphy C.L."/>
            <person name="Biggerstaff J."/>
            <person name="Eichhorn A."/>
            <person name="Ewing E."/>
            <person name="Shahan R."/>
            <person name="Soriano D."/>
            <person name="Stewart S."/>
            <person name="VanMol K."/>
            <person name="Walker R."/>
            <person name="Walters P."/>
            <person name="Elshahed M.S."/>
            <person name="Youssef N.H."/>
        </authorList>
    </citation>
    <scope>NUCLEOTIDE SEQUENCE</scope>
    <source>
        <strain evidence="1">Zod_Metabat.24</strain>
    </source>
</reference>
<evidence type="ECO:0000313" key="2">
    <source>
        <dbReference type="Proteomes" id="UP000809273"/>
    </source>
</evidence>
<proteinExistence type="predicted"/>
<protein>
    <submittedName>
        <fullName evidence="1">Uncharacterized protein</fullName>
    </submittedName>
</protein>
<reference evidence="1" key="2">
    <citation type="submission" date="2021-01" db="EMBL/GenBank/DDBJ databases">
        <authorList>
            <person name="Hahn C.R."/>
            <person name="Youssef N.H."/>
            <person name="Elshahed M."/>
        </authorList>
    </citation>
    <scope>NUCLEOTIDE SEQUENCE</scope>
    <source>
        <strain evidence="1">Zod_Metabat.24</strain>
    </source>
</reference>
<dbReference type="EMBL" id="JAFGIX010000032">
    <property type="protein sequence ID" value="MBN1572931.1"/>
    <property type="molecule type" value="Genomic_DNA"/>
</dbReference>
<organism evidence="1 2">
    <name type="scientific">Candidatus Zymogenus saltonus</name>
    <dbReference type="NCBI Taxonomy" id="2844893"/>
    <lineage>
        <taxon>Bacteria</taxon>
        <taxon>Deltaproteobacteria</taxon>
        <taxon>Candidatus Zymogenia</taxon>
        <taxon>Candidatus Zymogeniales</taxon>
        <taxon>Candidatus Zymogenaceae</taxon>
        <taxon>Candidatus Zymogenus</taxon>
    </lineage>
</organism>
<name>A0A9D8KDE6_9DELT</name>